<dbReference type="EMBL" id="KE346360">
    <property type="protein sequence ID" value="KJE89645.1"/>
    <property type="molecule type" value="Genomic_DNA"/>
</dbReference>
<keyword evidence="3" id="KW-1185">Reference proteome</keyword>
<feature type="compositionally biased region" description="Polar residues" evidence="1">
    <location>
        <begin position="119"/>
        <end position="135"/>
    </location>
</feature>
<feature type="region of interest" description="Disordered" evidence="1">
    <location>
        <begin position="90"/>
        <end position="135"/>
    </location>
</feature>
<dbReference type="Proteomes" id="UP000008743">
    <property type="component" value="Unassembled WGS sequence"/>
</dbReference>
<evidence type="ECO:0000313" key="3">
    <source>
        <dbReference type="Proteomes" id="UP000008743"/>
    </source>
</evidence>
<evidence type="ECO:0000313" key="2">
    <source>
        <dbReference type="EMBL" id="KJE89645.1"/>
    </source>
</evidence>
<organism evidence="2 3">
    <name type="scientific">Capsaspora owczarzaki (strain ATCC 30864)</name>
    <dbReference type="NCBI Taxonomy" id="595528"/>
    <lineage>
        <taxon>Eukaryota</taxon>
        <taxon>Filasterea</taxon>
        <taxon>Capsaspora</taxon>
    </lineage>
</organism>
<accession>A0A0D2WIJ0</accession>
<name>A0A0D2WIJ0_CAPO3</name>
<proteinExistence type="predicted"/>
<dbReference type="AlphaFoldDB" id="A0A0D2WIJ0"/>
<sequence>MSSNQAKKGGFAATNPDRQQEIYKLMGVYQAKGMDDPVIRANWDYRNMSEFHAPRQNAVSFEIGVHGGMAKPERRASSEQLPAAQDVLTTSMGAPSLIPTGISQSSVKGSEMVPPPASLANTSKSTWQGPSTVRN</sequence>
<protein>
    <submittedName>
        <fullName evidence="2">Uncharacterized protein</fullName>
    </submittedName>
</protein>
<evidence type="ECO:0000256" key="1">
    <source>
        <dbReference type="SAM" id="MobiDB-lite"/>
    </source>
</evidence>
<dbReference type="RefSeq" id="XP_004365953.1">
    <property type="nucleotide sequence ID" value="XM_004365896.2"/>
</dbReference>
<reference evidence="3" key="1">
    <citation type="submission" date="2011-02" db="EMBL/GenBank/DDBJ databases">
        <title>The Genome Sequence of Capsaspora owczarzaki ATCC 30864.</title>
        <authorList>
            <person name="Russ C."/>
            <person name="Cuomo C."/>
            <person name="Burger G."/>
            <person name="Gray M.W."/>
            <person name="Holland P.W.H."/>
            <person name="King N."/>
            <person name="Lang F.B.F."/>
            <person name="Roger A.J."/>
            <person name="Ruiz-Trillo I."/>
            <person name="Young S.K."/>
            <person name="Zeng Q."/>
            <person name="Gargeya S."/>
            <person name="Alvarado L."/>
            <person name="Berlin A."/>
            <person name="Chapman S.B."/>
            <person name="Chen Z."/>
            <person name="Freedman E."/>
            <person name="Gellesch M."/>
            <person name="Goldberg J."/>
            <person name="Griggs A."/>
            <person name="Gujja S."/>
            <person name="Heilman E."/>
            <person name="Heiman D."/>
            <person name="Howarth C."/>
            <person name="Mehta T."/>
            <person name="Neiman D."/>
            <person name="Pearson M."/>
            <person name="Roberts A."/>
            <person name="Saif S."/>
            <person name="Shea T."/>
            <person name="Shenoy N."/>
            <person name="Sisk P."/>
            <person name="Stolte C."/>
            <person name="Sykes S."/>
            <person name="White J."/>
            <person name="Yandava C."/>
            <person name="Haas B."/>
            <person name="Nusbaum C."/>
            <person name="Birren B."/>
        </authorList>
    </citation>
    <scope>NUCLEOTIDE SEQUENCE</scope>
    <source>
        <strain evidence="3">ATCC 30864</strain>
    </source>
</reference>
<gene>
    <name evidence="2" type="ORF">CAOG_001082</name>
</gene>
<dbReference type="InParanoid" id="A0A0D2WIJ0"/>